<dbReference type="PROSITE" id="PS50157">
    <property type="entry name" value="ZINC_FINGER_C2H2_2"/>
    <property type="match status" value="3"/>
</dbReference>
<evidence type="ECO:0000256" key="1">
    <source>
        <dbReference type="ARBA" id="ARBA00003767"/>
    </source>
</evidence>
<dbReference type="SUPFAM" id="SSF57667">
    <property type="entry name" value="beta-beta-alpha zinc fingers"/>
    <property type="match status" value="2"/>
</dbReference>
<evidence type="ECO:0000313" key="18">
    <source>
        <dbReference type="Proteomes" id="UP001497497"/>
    </source>
</evidence>
<evidence type="ECO:0000256" key="13">
    <source>
        <dbReference type="ARBA" id="ARBA00023242"/>
    </source>
</evidence>
<dbReference type="InterPro" id="IPR056438">
    <property type="entry name" value="Znf-C2H2_CTCF"/>
</dbReference>
<dbReference type="InterPro" id="IPR036236">
    <property type="entry name" value="Znf_C2H2_sf"/>
</dbReference>
<dbReference type="GO" id="GO:0005634">
    <property type="term" value="C:nucleus"/>
    <property type="evidence" value="ECO:0007669"/>
    <property type="project" value="UniProtKB-SubCell"/>
</dbReference>
<comment type="subcellular location">
    <subcellularLocation>
        <location evidence="2">Nucleus</location>
    </subcellularLocation>
</comment>
<protein>
    <recommendedName>
        <fullName evidence="16">C2H2-type domain-containing protein</fullName>
    </recommendedName>
</protein>
<comment type="caution">
    <text evidence="17">The sequence shown here is derived from an EMBL/GenBank/DDBJ whole genome shotgun (WGS) entry which is preliminary data.</text>
</comment>
<dbReference type="GO" id="GO:0000978">
    <property type="term" value="F:RNA polymerase II cis-regulatory region sequence-specific DNA binding"/>
    <property type="evidence" value="ECO:0007669"/>
    <property type="project" value="TreeGrafter"/>
</dbReference>
<evidence type="ECO:0000259" key="16">
    <source>
        <dbReference type="PROSITE" id="PS50157"/>
    </source>
</evidence>
<keyword evidence="10" id="KW-0805">Transcription regulation</keyword>
<name>A0AAV2HW09_LYMST</name>
<dbReference type="FunFam" id="3.30.160.60:FF:001290">
    <property type="entry name" value="Zinc finger 45-like"/>
    <property type="match status" value="1"/>
</dbReference>
<keyword evidence="7 14" id="KW-0863">Zinc-finger</keyword>
<gene>
    <name evidence="17" type="ORF">GSLYS_00011648001</name>
</gene>
<dbReference type="InterPro" id="IPR050527">
    <property type="entry name" value="Snail/Krueppel_Znf"/>
</dbReference>
<feature type="non-terminal residue" evidence="17">
    <location>
        <position position="217"/>
    </location>
</feature>
<dbReference type="Gene3D" id="3.30.160.60">
    <property type="entry name" value="Classic Zinc Finger"/>
    <property type="match status" value="3"/>
</dbReference>
<dbReference type="FunFam" id="3.30.160.60:FF:000247">
    <property type="entry name" value="Zinc finger protein 236"/>
    <property type="match status" value="1"/>
</dbReference>
<evidence type="ECO:0000256" key="8">
    <source>
        <dbReference type="ARBA" id="ARBA00022833"/>
    </source>
</evidence>
<dbReference type="Pfam" id="PF00096">
    <property type="entry name" value="zf-C2H2"/>
    <property type="match status" value="1"/>
</dbReference>
<keyword evidence="4" id="KW-1017">Isopeptide bond</keyword>
<evidence type="ECO:0000256" key="6">
    <source>
        <dbReference type="ARBA" id="ARBA00022737"/>
    </source>
</evidence>
<evidence type="ECO:0000256" key="15">
    <source>
        <dbReference type="SAM" id="MobiDB-lite"/>
    </source>
</evidence>
<comment type="function">
    <text evidence="1">May be involved in transcriptional regulation.</text>
</comment>
<organism evidence="17 18">
    <name type="scientific">Lymnaea stagnalis</name>
    <name type="common">Great pond snail</name>
    <name type="synonym">Helix stagnalis</name>
    <dbReference type="NCBI Taxonomy" id="6523"/>
    <lineage>
        <taxon>Eukaryota</taxon>
        <taxon>Metazoa</taxon>
        <taxon>Spiralia</taxon>
        <taxon>Lophotrochozoa</taxon>
        <taxon>Mollusca</taxon>
        <taxon>Gastropoda</taxon>
        <taxon>Heterobranchia</taxon>
        <taxon>Euthyneura</taxon>
        <taxon>Panpulmonata</taxon>
        <taxon>Hygrophila</taxon>
        <taxon>Lymnaeoidea</taxon>
        <taxon>Lymnaeidae</taxon>
        <taxon>Lymnaea</taxon>
    </lineage>
</organism>
<evidence type="ECO:0000313" key="17">
    <source>
        <dbReference type="EMBL" id="CAL1537746.1"/>
    </source>
</evidence>
<dbReference type="EMBL" id="CAXITT010000274">
    <property type="protein sequence ID" value="CAL1537746.1"/>
    <property type="molecule type" value="Genomic_DNA"/>
</dbReference>
<accession>A0AAV2HW09</accession>
<dbReference type="FunFam" id="3.30.160.60:FF:002711">
    <property type="entry name" value="Zinc finger protein 16"/>
    <property type="match status" value="1"/>
</dbReference>
<feature type="non-terminal residue" evidence="17">
    <location>
        <position position="1"/>
    </location>
</feature>
<dbReference type="Proteomes" id="UP001497497">
    <property type="component" value="Unassembled WGS sequence"/>
</dbReference>
<keyword evidence="9" id="KW-0832">Ubl conjugation</keyword>
<evidence type="ECO:0000256" key="7">
    <source>
        <dbReference type="ARBA" id="ARBA00022771"/>
    </source>
</evidence>
<evidence type="ECO:0000256" key="3">
    <source>
        <dbReference type="ARBA" id="ARBA00006991"/>
    </source>
</evidence>
<dbReference type="PANTHER" id="PTHR24388">
    <property type="entry name" value="ZINC FINGER PROTEIN"/>
    <property type="match status" value="1"/>
</dbReference>
<feature type="domain" description="C2H2-type" evidence="16">
    <location>
        <begin position="126"/>
        <end position="153"/>
    </location>
</feature>
<dbReference type="AlphaFoldDB" id="A0AAV2HW09"/>
<keyword evidence="13" id="KW-0539">Nucleus</keyword>
<dbReference type="GO" id="GO:0000981">
    <property type="term" value="F:DNA-binding transcription factor activity, RNA polymerase II-specific"/>
    <property type="evidence" value="ECO:0007669"/>
    <property type="project" value="TreeGrafter"/>
</dbReference>
<feature type="region of interest" description="Disordered" evidence="15">
    <location>
        <begin position="1"/>
        <end position="32"/>
    </location>
</feature>
<evidence type="ECO:0000256" key="11">
    <source>
        <dbReference type="ARBA" id="ARBA00023125"/>
    </source>
</evidence>
<dbReference type="PANTHER" id="PTHR24388:SF54">
    <property type="entry name" value="PROTEIN ESCARGOT"/>
    <property type="match status" value="1"/>
</dbReference>
<evidence type="ECO:0000256" key="2">
    <source>
        <dbReference type="ARBA" id="ARBA00004123"/>
    </source>
</evidence>
<feature type="domain" description="C2H2-type" evidence="16">
    <location>
        <begin position="154"/>
        <end position="181"/>
    </location>
</feature>
<keyword evidence="6" id="KW-0677">Repeat</keyword>
<dbReference type="InterPro" id="IPR013087">
    <property type="entry name" value="Znf_C2H2_type"/>
</dbReference>
<dbReference type="PROSITE" id="PS00028">
    <property type="entry name" value="ZINC_FINGER_C2H2_1"/>
    <property type="match status" value="1"/>
</dbReference>
<evidence type="ECO:0000256" key="14">
    <source>
        <dbReference type="PROSITE-ProRule" id="PRU00042"/>
    </source>
</evidence>
<keyword evidence="5" id="KW-0479">Metal-binding</keyword>
<keyword evidence="11" id="KW-0238">DNA-binding</keyword>
<keyword evidence="18" id="KW-1185">Reference proteome</keyword>
<keyword evidence="8" id="KW-0862">Zinc</keyword>
<evidence type="ECO:0000256" key="9">
    <source>
        <dbReference type="ARBA" id="ARBA00022843"/>
    </source>
</evidence>
<dbReference type="Pfam" id="PF23611">
    <property type="entry name" value="zf-C2H2_16"/>
    <property type="match status" value="2"/>
</dbReference>
<evidence type="ECO:0000256" key="4">
    <source>
        <dbReference type="ARBA" id="ARBA00022499"/>
    </source>
</evidence>
<keyword evidence="12" id="KW-0804">Transcription</keyword>
<sequence>AGQHYDADSLRSTDDCHGERFPGQARATASRPGTLCSPFTVLPHEQRRRETLQWLSRAVEDCGQTGSAMDAVCQFGVAKRTSLTRSNSIDDVTNTSFDQLTVDADDIQIIDGKVMKKRRYPTSRPFKCTHCDQAFNQRIHLKKHMSKHTGVKPFKCQQCDYSTVERSHLKVHYRIHTGEKPYRCQFCDYATAQNSTLKIHLKRHHDGTPTSDNNTRS</sequence>
<feature type="compositionally biased region" description="Basic and acidic residues" evidence="15">
    <location>
        <begin position="1"/>
        <end position="20"/>
    </location>
</feature>
<reference evidence="17 18" key="1">
    <citation type="submission" date="2024-04" db="EMBL/GenBank/DDBJ databases">
        <authorList>
            <consortium name="Genoscope - CEA"/>
            <person name="William W."/>
        </authorList>
    </citation>
    <scope>NUCLEOTIDE SEQUENCE [LARGE SCALE GENOMIC DNA]</scope>
</reference>
<evidence type="ECO:0000256" key="12">
    <source>
        <dbReference type="ARBA" id="ARBA00023163"/>
    </source>
</evidence>
<comment type="similarity">
    <text evidence="3">Belongs to the krueppel C2H2-type zinc-finger protein family.</text>
</comment>
<evidence type="ECO:0000256" key="10">
    <source>
        <dbReference type="ARBA" id="ARBA00023015"/>
    </source>
</evidence>
<dbReference type="GO" id="GO:0008270">
    <property type="term" value="F:zinc ion binding"/>
    <property type="evidence" value="ECO:0007669"/>
    <property type="project" value="UniProtKB-KW"/>
</dbReference>
<evidence type="ECO:0000256" key="5">
    <source>
        <dbReference type="ARBA" id="ARBA00022723"/>
    </source>
</evidence>
<proteinExistence type="inferred from homology"/>
<dbReference type="SMART" id="SM00355">
    <property type="entry name" value="ZnF_C2H2"/>
    <property type="match status" value="3"/>
</dbReference>
<feature type="domain" description="C2H2-type" evidence="16">
    <location>
        <begin position="182"/>
        <end position="209"/>
    </location>
</feature>